<reference evidence="3" key="1">
    <citation type="submission" date="2020-08" db="EMBL/GenBank/DDBJ databases">
        <title>Lacibacter sp. S13-6-6 genome sequencing.</title>
        <authorList>
            <person name="Jin L."/>
        </authorList>
    </citation>
    <scope>NUCLEOTIDE SEQUENCE [LARGE SCALE GENOMIC DNA]</scope>
    <source>
        <strain evidence="3">S13-6-6</strain>
    </source>
</reference>
<dbReference type="AlphaFoldDB" id="A0A7G5XK92"/>
<evidence type="ECO:0000313" key="2">
    <source>
        <dbReference type="EMBL" id="QNA45895.1"/>
    </source>
</evidence>
<name>A0A7G5XK92_9BACT</name>
<protein>
    <recommendedName>
        <fullName evidence="4">DUF4833 domain-containing protein</fullName>
    </recommendedName>
</protein>
<keyword evidence="3" id="KW-1185">Reference proteome</keyword>
<evidence type="ECO:0000313" key="3">
    <source>
        <dbReference type="Proteomes" id="UP000515344"/>
    </source>
</evidence>
<feature type="chain" id="PRO_5028970941" description="DUF4833 domain-containing protein" evidence="1">
    <location>
        <begin position="23"/>
        <end position="163"/>
    </location>
</feature>
<accession>A0A7G5XK92</accession>
<evidence type="ECO:0000256" key="1">
    <source>
        <dbReference type="SAM" id="SignalP"/>
    </source>
</evidence>
<dbReference type="RefSeq" id="WP_182805346.1">
    <property type="nucleotide sequence ID" value="NZ_CP060007.1"/>
</dbReference>
<dbReference type="EMBL" id="CP060007">
    <property type="protein sequence ID" value="QNA45895.1"/>
    <property type="molecule type" value="Genomic_DNA"/>
</dbReference>
<organism evidence="2 3">
    <name type="scientific">Lacibacter sediminis</name>
    <dbReference type="NCBI Taxonomy" id="2760713"/>
    <lineage>
        <taxon>Bacteria</taxon>
        <taxon>Pseudomonadati</taxon>
        <taxon>Bacteroidota</taxon>
        <taxon>Chitinophagia</taxon>
        <taxon>Chitinophagales</taxon>
        <taxon>Chitinophagaceae</taxon>
        <taxon>Lacibacter</taxon>
    </lineage>
</organism>
<feature type="signal peptide" evidence="1">
    <location>
        <begin position="1"/>
        <end position="22"/>
    </location>
</feature>
<evidence type="ECO:0008006" key="4">
    <source>
        <dbReference type="Google" id="ProtNLM"/>
    </source>
</evidence>
<dbReference type="KEGG" id="lacs:H4075_06805"/>
<dbReference type="Proteomes" id="UP000515344">
    <property type="component" value="Chromosome"/>
</dbReference>
<gene>
    <name evidence="2" type="ORF">H4075_06805</name>
</gene>
<keyword evidence="1" id="KW-0732">Signal</keyword>
<sequence length="163" mass="18537">MNTLQLTSLLFRVAIFSMTISACNSPVLLKWNPESFSDNSDVEIICDASEGNKDLLNYPGDVFVHLGVITNKSKNKDDWQYVKFKWGSREPEAKTIPAGKNKWKYKIKNIRNFFQVPNDEQIKSIAVLFRSGACIDIYCKVLRNSDGSNMYIPVNYEAAVTNK</sequence>
<proteinExistence type="predicted"/>